<name>A0A4R6UYN1_9ACTN</name>
<keyword evidence="2" id="KW-0472">Membrane</keyword>
<sequence>MSHYPEPYDNAGDPNAWNQGWETSPQGPPPMGGDPNAQLAPYNAQTGGYQTPFGPHGELQPSQEQPIAVLGDITVTQNLVMTPVGTFPIRGSMWTLNDMTVVRQQMATWALVVALIGFLFICVFSLFFLLVKETTVSGTIQITVRQGEKFYTTQVPVHSQAQGHQVHQQFQYIRSMAV</sequence>
<comment type="caution">
    <text evidence="3">The sequence shown here is derived from an EMBL/GenBank/DDBJ whole genome shotgun (WGS) entry which is preliminary data.</text>
</comment>
<organism evidence="3 4">
    <name type="scientific">Actinorugispora endophytica</name>
    <dbReference type="NCBI Taxonomy" id="1605990"/>
    <lineage>
        <taxon>Bacteria</taxon>
        <taxon>Bacillati</taxon>
        <taxon>Actinomycetota</taxon>
        <taxon>Actinomycetes</taxon>
        <taxon>Streptosporangiales</taxon>
        <taxon>Nocardiopsidaceae</taxon>
        <taxon>Actinorugispora</taxon>
    </lineage>
</organism>
<keyword evidence="4" id="KW-1185">Reference proteome</keyword>
<keyword evidence="2" id="KW-0812">Transmembrane</keyword>
<keyword evidence="2" id="KW-1133">Transmembrane helix</keyword>
<dbReference type="AlphaFoldDB" id="A0A4R6UYN1"/>
<dbReference type="EMBL" id="SNYN01000017">
    <property type="protein sequence ID" value="TDQ48784.1"/>
    <property type="molecule type" value="Genomic_DNA"/>
</dbReference>
<reference evidence="3 4" key="1">
    <citation type="submission" date="2019-03" db="EMBL/GenBank/DDBJ databases">
        <title>Genomic Encyclopedia of Type Strains, Phase IV (KMG-IV): sequencing the most valuable type-strain genomes for metagenomic binning, comparative biology and taxonomic classification.</title>
        <authorList>
            <person name="Goeker M."/>
        </authorList>
    </citation>
    <scope>NUCLEOTIDE SEQUENCE [LARGE SCALE GENOMIC DNA]</scope>
    <source>
        <strain evidence="3 4">DSM 46770</strain>
    </source>
</reference>
<dbReference type="OrthoDB" id="5111891at2"/>
<feature type="region of interest" description="Disordered" evidence="1">
    <location>
        <begin position="1"/>
        <end position="45"/>
    </location>
</feature>
<evidence type="ECO:0000313" key="3">
    <source>
        <dbReference type="EMBL" id="TDQ48784.1"/>
    </source>
</evidence>
<feature type="transmembrane region" description="Helical" evidence="2">
    <location>
        <begin position="106"/>
        <end position="131"/>
    </location>
</feature>
<evidence type="ECO:0000256" key="1">
    <source>
        <dbReference type="SAM" id="MobiDB-lite"/>
    </source>
</evidence>
<accession>A0A4R6UYN1</accession>
<dbReference type="Proteomes" id="UP000295281">
    <property type="component" value="Unassembled WGS sequence"/>
</dbReference>
<gene>
    <name evidence="3" type="ORF">EV190_11739</name>
</gene>
<evidence type="ECO:0000313" key="4">
    <source>
        <dbReference type="Proteomes" id="UP000295281"/>
    </source>
</evidence>
<evidence type="ECO:0000256" key="2">
    <source>
        <dbReference type="SAM" id="Phobius"/>
    </source>
</evidence>
<dbReference type="RefSeq" id="WP_133742601.1">
    <property type="nucleotide sequence ID" value="NZ_SNYN01000017.1"/>
</dbReference>
<proteinExistence type="predicted"/>
<protein>
    <submittedName>
        <fullName evidence="3">Uncharacterized protein</fullName>
    </submittedName>
</protein>
<feature type="compositionally biased region" description="Polar residues" evidence="1">
    <location>
        <begin position="16"/>
        <end position="25"/>
    </location>
</feature>